<evidence type="ECO:0000256" key="1">
    <source>
        <dbReference type="ARBA" id="ARBA00003767"/>
    </source>
</evidence>
<keyword evidence="4" id="KW-0479">Metal-binding</keyword>
<protein>
    <recommendedName>
        <fullName evidence="14">C2H2-type domain-containing protein</fullName>
    </recommendedName>
</protein>
<keyword evidence="7" id="KW-0862">Zinc</keyword>
<keyword evidence="16" id="KW-1185">Reference proteome</keyword>
<evidence type="ECO:0000256" key="6">
    <source>
        <dbReference type="ARBA" id="ARBA00022771"/>
    </source>
</evidence>
<dbReference type="Proteomes" id="UP000475862">
    <property type="component" value="Unassembled WGS sequence"/>
</dbReference>
<dbReference type="InterPro" id="IPR013087">
    <property type="entry name" value="Znf_C2H2_type"/>
</dbReference>
<sequence>MSTSGEQTSSKKGKGSNRHTTVTTTTSNGFISKAMIKFLHYQSLKVSNTKNLSNIQMIAQNKIILPKAETGHSTTTMNNTCNTAVADLQCQSLNSSNKNNSIDTLVSTKSQTMVSQIESKALLKKRTATIGNKFTVKNTVVNGNSLETTTIAMGDNNENIVHSIGGEVDLYLCKICNRSFKHPSNLNEHNKIHKLAENKMQPDVIRPYVCNICGLAFRKVSTLTVHHRIHTGEKPFVCNVCGDVFSCSANRSVHMRTHTGYRPYVCKFCGFAFNQSHVLTEHVRLHTGERPYECGLCKMAFVSSGLLRKHTIKKHNKHA</sequence>
<dbReference type="PROSITE" id="PS50157">
    <property type="entry name" value="ZINC_FINGER_C2H2_2"/>
    <property type="match status" value="5"/>
</dbReference>
<dbReference type="GO" id="GO:0000978">
    <property type="term" value="F:RNA polymerase II cis-regulatory region sequence-specific DNA binding"/>
    <property type="evidence" value="ECO:0007669"/>
    <property type="project" value="TreeGrafter"/>
</dbReference>
<evidence type="ECO:0000256" key="11">
    <source>
        <dbReference type="ARBA" id="ARBA00023242"/>
    </source>
</evidence>
<dbReference type="Gene3D" id="3.30.160.60">
    <property type="entry name" value="Classic Zinc Finger"/>
    <property type="match status" value="5"/>
</dbReference>
<feature type="domain" description="C2H2-type" evidence="14">
    <location>
        <begin position="264"/>
        <end position="291"/>
    </location>
</feature>
<evidence type="ECO:0000256" key="3">
    <source>
        <dbReference type="ARBA" id="ARBA00006991"/>
    </source>
</evidence>
<evidence type="ECO:0000256" key="4">
    <source>
        <dbReference type="ARBA" id="ARBA00022723"/>
    </source>
</evidence>
<dbReference type="FunFam" id="3.30.160.60:FF:000875">
    <property type="entry name" value="zinc finger protein 236 isoform X7"/>
    <property type="match status" value="1"/>
</dbReference>
<evidence type="ECO:0000256" key="12">
    <source>
        <dbReference type="PROSITE-ProRule" id="PRU00042"/>
    </source>
</evidence>
<gene>
    <name evidence="15" type="ORF">AGLY_005285</name>
</gene>
<evidence type="ECO:0000313" key="15">
    <source>
        <dbReference type="EMBL" id="KAE9540033.1"/>
    </source>
</evidence>
<comment type="caution">
    <text evidence="15">The sequence shown here is derived from an EMBL/GenBank/DDBJ whole genome shotgun (WGS) entry which is preliminary data.</text>
</comment>
<reference evidence="15 16" key="1">
    <citation type="submission" date="2019-08" db="EMBL/GenBank/DDBJ databases">
        <title>The genome of the soybean aphid Biotype 1, its phylome, world population structure and adaptation to the North American continent.</title>
        <authorList>
            <person name="Giordano R."/>
            <person name="Donthu R.K."/>
            <person name="Hernandez A.G."/>
            <person name="Wright C.L."/>
            <person name="Zimin A.V."/>
        </authorList>
    </citation>
    <scope>NUCLEOTIDE SEQUENCE [LARGE SCALE GENOMIC DNA]</scope>
    <source>
        <tissue evidence="15">Whole aphids</tissue>
    </source>
</reference>
<feature type="region of interest" description="Disordered" evidence="13">
    <location>
        <begin position="1"/>
        <end position="24"/>
    </location>
</feature>
<evidence type="ECO:0000256" key="8">
    <source>
        <dbReference type="ARBA" id="ARBA00023015"/>
    </source>
</evidence>
<dbReference type="SMART" id="SM00355">
    <property type="entry name" value="ZnF_C2H2"/>
    <property type="match status" value="5"/>
</dbReference>
<dbReference type="GO" id="GO:0005667">
    <property type="term" value="C:transcription regulator complex"/>
    <property type="evidence" value="ECO:0007669"/>
    <property type="project" value="TreeGrafter"/>
</dbReference>
<comment type="similarity">
    <text evidence="3">Belongs to the krueppel C2H2-type zinc-finger protein family.</text>
</comment>
<evidence type="ECO:0000259" key="14">
    <source>
        <dbReference type="PROSITE" id="PS50157"/>
    </source>
</evidence>
<comment type="function">
    <text evidence="1">May be involved in transcriptional regulation.</text>
</comment>
<name>A0A6G0TYQ5_APHGL</name>
<dbReference type="AlphaFoldDB" id="A0A6G0TYQ5"/>
<dbReference type="GO" id="GO:0031519">
    <property type="term" value="C:PcG protein complex"/>
    <property type="evidence" value="ECO:0007669"/>
    <property type="project" value="TreeGrafter"/>
</dbReference>
<dbReference type="FunFam" id="3.30.160.60:FF:001498">
    <property type="entry name" value="Zinc finger protein 404"/>
    <property type="match status" value="1"/>
</dbReference>
<feature type="domain" description="C2H2-type" evidence="14">
    <location>
        <begin position="171"/>
        <end position="198"/>
    </location>
</feature>
<evidence type="ECO:0000256" key="2">
    <source>
        <dbReference type="ARBA" id="ARBA00004123"/>
    </source>
</evidence>
<dbReference type="SUPFAM" id="SSF57667">
    <property type="entry name" value="beta-beta-alpha zinc fingers"/>
    <property type="match status" value="3"/>
</dbReference>
<feature type="compositionally biased region" description="Polar residues" evidence="13">
    <location>
        <begin position="1"/>
        <end position="10"/>
    </location>
</feature>
<accession>A0A6G0TYQ5</accession>
<proteinExistence type="inferred from homology"/>
<keyword evidence="9" id="KW-0238">DNA-binding</keyword>
<organism evidence="15 16">
    <name type="scientific">Aphis glycines</name>
    <name type="common">Soybean aphid</name>
    <dbReference type="NCBI Taxonomy" id="307491"/>
    <lineage>
        <taxon>Eukaryota</taxon>
        <taxon>Metazoa</taxon>
        <taxon>Ecdysozoa</taxon>
        <taxon>Arthropoda</taxon>
        <taxon>Hexapoda</taxon>
        <taxon>Insecta</taxon>
        <taxon>Pterygota</taxon>
        <taxon>Neoptera</taxon>
        <taxon>Paraneoptera</taxon>
        <taxon>Hemiptera</taxon>
        <taxon>Sternorrhyncha</taxon>
        <taxon>Aphidomorpha</taxon>
        <taxon>Aphidoidea</taxon>
        <taxon>Aphididae</taxon>
        <taxon>Aphidini</taxon>
        <taxon>Aphis</taxon>
        <taxon>Aphis</taxon>
    </lineage>
</organism>
<feature type="domain" description="C2H2-type" evidence="14">
    <location>
        <begin position="292"/>
        <end position="319"/>
    </location>
</feature>
<dbReference type="PROSITE" id="PS00028">
    <property type="entry name" value="ZINC_FINGER_C2H2_1"/>
    <property type="match status" value="5"/>
</dbReference>
<evidence type="ECO:0000256" key="5">
    <source>
        <dbReference type="ARBA" id="ARBA00022737"/>
    </source>
</evidence>
<dbReference type="EMBL" id="VYZN01000014">
    <property type="protein sequence ID" value="KAE9540033.1"/>
    <property type="molecule type" value="Genomic_DNA"/>
</dbReference>
<evidence type="ECO:0000313" key="16">
    <source>
        <dbReference type="Proteomes" id="UP000475862"/>
    </source>
</evidence>
<feature type="domain" description="C2H2-type" evidence="14">
    <location>
        <begin position="236"/>
        <end position="263"/>
    </location>
</feature>
<evidence type="ECO:0000256" key="13">
    <source>
        <dbReference type="SAM" id="MobiDB-lite"/>
    </source>
</evidence>
<dbReference type="FunFam" id="3.30.160.60:FF:000446">
    <property type="entry name" value="Zinc finger protein"/>
    <property type="match status" value="1"/>
</dbReference>
<dbReference type="Pfam" id="PF00096">
    <property type="entry name" value="zf-C2H2"/>
    <property type="match status" value="4"/>
</dbReference>
<dbReference type="GO" id="GO:0000981">
    <property type="term" value="F:DNA-binding transcription factor activity, RNA polymerase II-specific"/>
    <property type="evidence" value="ECO:0007669"/>
    <property type="project" value="TreeGrafter"/>
</dbReference>
<keyword evidence="10" id="KW-0804">Transcription</keyword>
<dbReference type="GO" id="GO:0000785">
    <property type="term" value="C:chromatin"/>
    <property type="evidence" value="ECO:0007669"/>
    <property type="project" value="TreeGrafter"/>
</dbReference>
<dbReference type="PANTHER" id="PTHR14003">
    <property type="entry name" value="TRANSCRIPTIONAL REPRESSOR PROTEIN YY"/>
    <property type="match status" value="1"/>
</dbReference>
<evidence type="ECO:0000256" key="7">
    <source>
        <dbReference type="ARBA" id="ARBA00022833"/>
    </source>
</evidence>
<evidence type="ECO:0000256" key="10">
    <source>
        <dbReference type="ARBA" id="ARBA00023163"/>
    </source>
</evidence>
<dbReference type="OrthoDB" id="3437960at2759"/>
<keyword evidence="11" id="KW-0539">Nucleus</keyword>
<comment type="subcellular location">
    <subcellularLocation>
        <location evidence="2">Nucleus</location>
    </subcellularLocation>
</comment>
<dbReference type="GO" id="GO:0008270">
    <property type="term" value="F:zinc ion binding"/>
    <property type="evidence" value="ECO:0007669"/>
    <property type="project" value="UniProtKB-KW"/>
</dbReference>
<keyword evidence="8" id="KW-0805">Transcription regulation</keyword>
<dbReference type="FunFam" id="3.30.160.60:FF:000060">
    <property type="entry name" value="zinc finger protein 436"/>
    <property type="match status" value="1"/>
</dbReference>
<keyword evidence="5" id="KW-0677">Repeat</keyword>
<evidence type="ECO:0000256" key="9">
    <source>
        <dbReference type="ARBA" id="ARBA00023125"/>
    </source>
</evidence>
<keyword evidence="6 12" id="KW-0863">Zinc-finger</keyword>
<dbReference type="PANTHER" id="PTHR14003:SF19">
    <property type="entry name" value="YY2 TRANSCRIPTION FACTOR"/>
    <property type="match status" value="1"/>
</dbReference>
<feature type="domain" description="C2H2-type" evidence="14">
    <location>
        <begin position="208"/>
        <end position="235"/>
    </location>
</feature>
<dbReference type="InterPro" id="IPR036236">
    <property type="entry name" value="Znf_C2H2_sf"/>
</dbReference>